<dbReference type="AlphaFoldDB" id="A0A177WF06"/>
<dbReference type="GO" id="GO:1990904">
    <property type="term" value="C:ribonucleoprotein complex"/>
    <property type="evidence" value="ECO:0007669"/>
    <property type="project" value="UniProtKB-KW"/>
</dbReference>
<evidence type="ECO:0000256" key="1">
    <source>
        <dbReference type="ARBA" id="ARBA00008931"/>
    </source>
</evidence>
<dbReference type="eggNOG" id="KOG0857">
    <property type="taxonomic scope" value="Eukaryota"/>
</dbReference>
<evidence type="ECO:0000313" key="4">
    <source>
        <dbReference type="EMBL" id="OAJ38688.1"/>
    </source>
</evidence>
<proteinExistence type="inferred from homology"/>
<evidence type="ECO:0000256" key="3">
    <source>
        <dbReference type="ARBA" id="ARBA00023274"/>
    </source>
</evidence>
<dbReference type="SUPFAM" id="SSF54686">
    <property type="entry name" value="Ribosomal protein L16p/L10e"/>
    <property type="match status" value="1"/>
</dbReference>
<dbReference type="Pfam" id="PF00252">
    <property type="entry name" value="Ribosomal_L16"/>
    <property type="match status" value="1"/>
</dbReference>
<name>A0A177WF06_BATDL</name>
<dbReference type="STRING" id="403673.A0A177WF06"/>
<evidence type="ECO:0000313" key="5">
    <source>
        <dbReference type="Proteomes" id="UP000077115"/>
    </source>
</evidence>
<dbReference type="InterPro" id="IPR001197">
    <property type="entry name" value="Ribosomal_uL16_euk_arch"/>
</dbReference>
<dbReference type="GO" id="GO:0006412">
    <property type="term" value="P:translation"/>
    <property type="evidence" value="ECO:0007669"/>
    <property type="project" value="InterPro"/>
</dbReference>
<dbReference type="PANTHER" id="PTHR11726">
    <property type="entry name" value="60S RIBOSOMAL PROTEIN L10"/>
    <property type="match status" value="1"/>
</dbReference>
<dbReference type="InterPro" id="IPR016180">
    <property type="entry name" value="Ribosomal_uL16_dom"/>
</dbReference>
<evidence type="ECO:0000256" key="2">
    <source>
        <dbReference type="ARBA" id="ARBA00022980"/>
    </source>
</evidence>
<dbReference type="PROSITE" id="PS01257">
    <property type="entry name" value="RIBOSOMAL_L10E"/>
    <property type="match status" value="1"/>
</dbReference>
<dbReference type="OrthoDB" id="10258869at2759"/>
<dbReference type="VEuPathDB" id="FungiDB:BDEG_22597"/>
<reference evidence="4 5" key="1">
    <citation type="submission" date="2006-10" db="EMBL/GenBank/DDBJ databases">
        <title>The Genome Sequence of Batrachochytrium dendrobatidis JEL423.</title>
        <authorList>
            <consortium name="The Broad Institute Genome Sequencing Platform"/>
            <person name="Birren B."/>
            <person name="Lander E."/>
            <person name="Galagan J."/>
            <person name="Cuomo C."/>
            <person name="Devon K."/>
            <person name="Jaffe D."/>
            <person name="Butler J."/>
            <person name="Alvarez P."/>
            <person name="Gnerre S."/>
            <person name="Grabherr M."/>
            <person name="Kleber M."/>
            <person name="Mauceli E."/>
            <person name="Brockman W."/>
            <person name="Young S."/>
            <person name="LaButti K."/>
            <person name="Sykes S."/>
            <person name="DeCaprio D."/>
            <person name="Crawford M."/>
            <person name="Koehrsen M."/>
            <person name="Engels R."/>
            <person name="Montgomery P."/>
            <person name="Pearson M."/>
            <person name="Howarth C."/>
            <person name="Larson L."/>
            <person name="White J."/>
            <person name="O'Leary S."/>
            <person name="Kodira C."/>
            <person name="Zeng Q."/>
            <person name="Yandava C."/>
            <person name="Alvarado L."/>
            <person name="Longcore J."/>
            <person name="James T."/>
        </authorList>
    </citation>
    <scope>NUCLEOTIDE SEQUENCE [LARGE SCALE GENOMIC DNA]</scope>
    <source>
        <strain evidence="4 5">JEL423</strain>
    </source>
</reference>
<dbReference type="InterPro" id="IPR036920">
    <property type="entry name" value="Ribosomal_uL16_sf"/>
</dbReference>
<dbReference type="GO" id="GO:0003735">
    <property type="term" value="F:structural constituent of ribosome"/>
    <property type="evidence" value="ECO:0007669"/>
    <property type="project" value="InterPro"/>
</dbReference>
<gene>
    <name evidence="4" type="ORF">BDEG_22597</name>
</gene>
<reference evidence="4 5" key="2">
    <citation type="submission" date="2016-05" db="EMBL/GenBank/DDBJ databases">
        <title>Lineage-specific infection strategies underlie the spectrum of fungal disease in amphibians.</title>
        <authorList>
            <person name="Cuomo C.A."/>
            <person name="Farrer R.A."/>
            <person name="James T."/>
            <person name="Longcore J."/>
            <person name="Birren B."/>
        </authorList>
    </citation>
    <scope>NUCLEOTIDE SEQUENCE [LARGE SCALE GENOMIC DNA]</scope>
    <source>
        <strain evidence="4 5">JEL423</strain>
    </source>
</reference>
<dbReference type="FunFam" id="3.90.1170.10:FF:000002">
    <property type="entry name" value="60S ribosomal protein L10"/>
    <property type="match status" value="1"/>
</dbReference>
<dbReference type="NCBIfam" id="TIGR00279">
    <property type="entry name" value="uL16_euk_arch"/>
    <property type="match status" value="1"/>
</dbReference>
<dbReference type="NCBIfam" id="NF003239">
    <property type="entry name" value="PRK04199.1-4"/>
    <property type="match status" value="1"/>
</dbReference>
<comment type="similarity">
    <text evidence="1">Belongs to the universal ribosomal protein uL16 family.</text>
</comment>
<dbReference type="PIRSF" id="PIRSF005590">
    <property type="entry name" value="Ribosomal_L10"/>
    <property type="match status" value="1"/>
</dbReference>
<dbReference type="GO" id="GO:0005840">
    <property type="term" value="C:ribosome"/>
    <property type="evidence" value="ECO:0007669"/>
    <property type="project" value="UniProtKB-KW"/>
</dbReference>
<dbReference type="InterPro" id="IPR047873">
    <property type="entry name" value="Ribosomal_uL16"/>
</dbReference>
<dbReference type="Gene3D" id="3.90.1170.10">
    <property type="entry name" value="Ribosomal protein L10e/L16"/>
    <property type="match status" value="1"/>
</dbReference>
<sequence length="225" mass="25623">MGRRPARCYRYCKNKPYPKSRFCRGVPDPKIRIFDLGRKKANVDEFPCTVHLLSDEYQQISSEALEAARICANKYIVKTSGKDSFHMRVRVHPFHVLRINKMLSCAGADRLQTGMRGAFGKPIGTVARVNIGQVLISIRTRDNNKAIVIEALRRAKYKFPGRQKLIVSNKWGFTKLTREQYVEDRQAGKLQPDGCYVKYLAEKGPLDNFFKRELRLAASAGIAAN</sequence>
<dbReference type="Proteomes" id="UP000077115">
    <property type="component" value="Unassembled WGS sequence"/>
</dbReference>
<dbReference type="CDD" id="cd01433">
    <property type="entry name" value="Ribosomal_L16_L10e"/>
    <property type="match status" value="1"/>
</dbReference>
<keyword evidence="2 4" id="KW-0689">Ribosomal protein</keyword>
<keyword evidence="3" id="KW-0687">Ribonucleoprotein</keyword>
<dbReference type="EMBL" id="DS022302">
    <property type="protein sequence ID" value="OAJ38688.1"/>
    <property type="molecule type" value="Genomic_DNA"/>
</dbReference>
<accession>A0A177WF06</accession>
<protein>
    <submittedName>
        <fullName evidence="4">60S ribosomal protein L10</fullName>
    </submittedName>
</protein>
<dbReference type="InterPro" id="IPR018255">
    <property type="entry name" value="Ribosomal_uL16_CS_euk_arc"/>
</dbReference>
<organism evidence="4 5">
    <name type="scientific">Batrachochytrium dendrobatidis (strain JEL423)</name>
    <dbReference type="NCBI Taxonomy" id="403673"/>
    <lineage>
        <taxon>Eukaryota</taxon>
        <taxon>Fungi</taxon>
        <taxon>Fungi incertae sedis</taxon>
        <taxon>Chytridiomycota</taxon>
        <taxon>Chytridiomycota incertae sedis</taxon>
        <taxon>Chytridiomycetes</taxon>
        <taxon>Rhizophydiales</taxon>
        <taxon>Rhizophydiales incertae sedis</taxon>
        <taxon>Batrachochytrium</taxon>
    </lineage>
</organism>